<dbReference type="PROSITE" id="PS51469">
    <property type="entry name" value="SUN"/>
    <property type="match status" value="1"/>
</dbReference>
<evidence type="ECO:0000259" key="7">
    <source>
        <dbReference type="PROSITE" id="PS51469"/>
    </source>
</evidence>
<dbReference type="GO" id="GO:0012505">
    <property type="term" value="C:endomembrane system"/>
    <property type="evidence" value="ECO:0007669"/>
    <property type="project" value="UniProtKB-SubCell"/>
</dbReference>
<dbReference type="OrthoDB" id="266334at2759"/>
<dbReference type="PANTHER" id="PTHR12953">
    <property type="entry name" value="MEMBRANE PROTEIN CH1 RELATED"/>
    <property type="match status" value="1"/>
</dbReference>
<feature type="compositionally biased region" description="Basic and acidic residues" evidence="6">
    <location>
        <begin position="57"/>
        <end position="68"/>
    </location>
</feature>
<proteinExistence type="predicted"/>
<keyword evidence="5" id="KW-0175">Coiled coil</keyword>
<evidence type="ECO:0000256" key="1">
    <source>
        <dbReference type="ARBA" id="ARBA00004308"/>
    </source>
</evidence>
<evidence type="ECO:0000313" key="8">
    <source>
        <dbReference type="EMBL" id="CAB3407171.1"/>
    </source>
</evidence>
<reference evidence="8 9" key="1">
    <citation type="submission" date="2020-04" db="EMBL/GenBank/DDBJ databases">
        <authorList>
            <person name="Laetsch R D."/>
            <person name="Stevens L."/>
            <person name="Kumar S."/>
            <person name="Blaxter L. M."/>
        </authorList>
    </citation>
    <scope>NUCLEOTIDE SEQUENCE [LARGE SCALE GENOMIC DNA]</scope>
</reference>
<evidence type="ECO:0000256" key="2">
    <source>
        <dbReference type="ARBA" id="ARBA00022692"/>
    </source>
</evidence>
<name>A0A8S1F0Q4_9PELO</name>
<feature type="region of interest" description="Disordered" evidence="6">
    <location>
        <begin position="57"/>
        <end position="76"/>
    </location>
</feature>
<dbReference type="Gene3D" id="2.60.120.260">
    <property type="entry name" value="Galactose-binding domain-like"/>
    <property type="match status" value="1"/>
</dbReference>
<dbReference type="GO" id="GO:0016020">
    <property type="term" value="C:membrane"/>
    <property type="evidence" value="ECO:0007669"/>
    <property type="project" value="InterPro"/>
</dbReference>
<gene>
    <name evidence="8" type="ORF">CBOVIS_LOCUS9137</name>
</gene>
<evidence type="ECO:0000313" key="9">
    <source>
        <dbReference type="Proteomes" id="UP000494206"/>
    </source>
</evidence>
<dbReference type="Pfam" id="PF07738">
    <property type="entry name" value="Sad1_UNC"/>
    <property type="match status" value="1"/>
</dbReference>
<keyword evidence="2" id="KW-0812">Transmembrane</keyword>
<dbReference type="EMBL" id="CADEPM010000006">
    <property type="protein sequence ID" value="CAB3407171.1"/>
    <property type="molecule type" value="Genomic_DNA"/>
</dbReference>
<comment type="subcellular location">
    <subcellularLocation>
        <location evidence="1">Endomembrane system</location>
    </subcellularLocation>
</comment>
<evidence type="ECO:0000256" key="5">
    <source>
        <dbReference type="SAM" id="Coils"/>
    </source>
</evidence>
<dbReference type="GO" id="GO:0005737">
    <property type="term" value="C:cytoplasm"/>
    <property type="evidence" value="ECO:0007669"/>
    <property type="project" value="TreeGrafter"/>
</dbReference>
<feature type="region of interest" description="Disordered" evidence="6">
    <location>
        <begin position="411"/>
        <end position="449"/>
    </location>
</feature>
<protein>
    <recommendedName>
        <fullName evidence="7">SUN domain-containing protein</fullName>
    </recommendedName>
</protein>
<dbReference type="InterPro" id="IPR045120">
    <property type="entry name" value="Suco/Slp1-like"/>
</dbReference>
<evidence type="ECO:0000256" key="4">
    <source>
        <dbReference type="ARBA" id="ARBA00023136"/>
    </source>
</evidence>
<dbReference type="InterPro" id="IPR008979">
    <property type="entry name" value="Galactose-bd-like_sf"/>
</dbReference>
<keyword evidence="9" id="KW-1185">Reference proteome</keyword>
<evidence type="ECO:0000256" key="6">
    <source>
        <dbReference type="SAM" id="MobiDB-lite"/>
    </source>
</evidence>
<dbReference type="SUPFAM" id="SSF49785">
    <property type="entry name" value="Galactose-binding domain-like"/>
    <property type="match status" value="1"/>
</dbReference>
<comment type="caution">
    <text evidence="8">The sequence shown here is derived from an EMBL/GenBank/DDBJ whole genome shotgun (WGS) entry which is preliminary data.</text>
</comment>
<dbReference type="InterPro" id="IPR012919">
    <property type="entry name" value="SUN_dom"/>
</dbReference>
<sequence length="771" mass="87964">MILYLNYSFAFTKQTSPRKNWKEFFLPQHEQNKCTSIQECQNSLKCKGEKVFVSKPKEKKTREEKVGDNKPPIDNFDEWTKKRRDAVANQNHVLLKDDKEAAKNGIRRVEIPEVQPLSSPNRNFASKECGAKVIAANSEAENAKAVVNDKDLDDYMRNPCDQAKEKFIVIELCEPILVKKLAIGNFELFASRPKQISVYISERYPPLASWTFLGKFQLQDYHKKLQTFEVPEIKLYAKFIRIDFEKHYGKEHYCVVSVVNVIGTTLADEYEKEEAAAQILNSLNGEPRKDVVGSTELVTNTPIIESKMQTQLPIPPKKAPLNTYQLSYNSFMNNCRQCSNSPANVTYYICWLFEPVNFESVKGTSVFSVPFTKFGISPSMSKQATFDQSRRRNIASIQNYFSKLNGKGVSRRAANDSIVNPTKENPDEKTPSSMKPTHENVESDSKKEAVKIVPIDPINATPHGRIDDKIVPAGGSSNQREMVLIKLSKRIAAVEMNLTLSTEYLSELSKQYVSQMSGYRQELEETRRFAKTIADHTAMMMRSKINALRREVSQVRNLVSQLERVEKKLNHEIHLQRILAPSCHIPPSFFTNKRMSSMPPLIEHIEANNPAENVIKSFLQNFYNYLSSLQVDNFTYTLLASNILTILILNCWFNQKLSKCYRTIEETLKLELVEQCSKLTRMNRKLIARRMRKAELSVTVALSSSMKAKKRASNSRNSVARFEVALKKLLNNQEAKIAEQLEANSKLLAKVLLANEGVKETRDHLKSVVDG</sequence>
<keyword evidence="3" id="KW-1133">Transmembrane helix</keyword>
<dbReference type="GO" id="GO:0034975">
    <property type="term" value="P:protein folding in endoplasmic reticulum"/>
    <property type="evidence" value="ECO:0007669"/>
    <property type="project" value="TreeGrafter"/>
</dbReference>
<evidence type="ECO:0000256" key="3">
    <source>
        <dbReference type="ARBA" id="ARBA00022989"/>
    </source>
</evidence>
<dbReference type="Proteomes" id="UP000494206">
    <property type="component" value="Unassembled WGS sequence"/>
</dbReference>
<feature type="domain" description="SUN" evidence="7">
    <location>
        <begin position="101"/>
        <end position="266"/>
    </location>
</feature>
<feature type="coiled-coil region" evidence="5">
    <location>
        <begin position="545"/>
        <end position="572"/>
    </location>
</feature>
<organism evidence="8 9">
    <name type="scientific">Caenorhabditis bovis</name>
    <dbReference type="NCBI Taxonomy" id="2654633"/>
    <lineage>
        <taxon>Eukaryota</taxon>
        <taxon>Metazoa</taxon>
        <taxon>Ecdysozoa</taxon>
        <taxon>Nematoda</taxon>
        <taxon>Chromadorea</taxon>
        <taxon>Rhabditida</taxon>
        <taxon>Rhabditina</taxon>
        <taxon>Rhabditomorpha</taxon>
        <taxon>Rhabditoidea</taxon>
        <taxon>Rhabditidae</taxon>
        <taxon>Peloderinae</taxon>
        <taxon>Caenorhabditis</taxon>
    </lineage>
</organism>
<accession>A0A8S1F0Q4</accession>
<feature type="compositionally biased region" description="Basic and acidic residues" evidence="6">
    <location>
        <begin position="424"/>
        <end position="449"/>
    </location>
</feature>
<dbReference type="AlphaFoldDB" id="A0A8S1F0Q4"/>
<dbReference type="PANTHER" id="PTHR12953:SF0">
    <property type="entry name" value="SUN DOMAIN-CONTAINING OSSIFICATION FACTOR"/>
    <property type="match status" value="1"/>
</dbReference>
<keyword evidence="4" id="KW-0472">Membrane</keyword>